<keyword evidence="3" id="KW-1185">Reference proteome</keyword>
<accession>S7ZKI6</accession>
<evidence type="ECO:0000313" key="3">
    <source>
        <dbReference type="Proteomes" id="UP000019376"/>
    </source>
</evidence>
<sequence>MAPGTNPSWNRPPASPSPSRNHWDFTKKLSQYATSLERYVSNNPQLSRILTARDQQPRRPFVSDGSIRLLPRDCQMNIFATDVFPGAEPVDLLPFRMQMPTLDPVPVPTRLVGKVKAHFDPSSWRQTGPVMETFGPTPELQPGPLSESTSRSSFNLVVDPPPPFPGQNVLLRPKPTSPFYDLVTDSETVLDSLNVDLHRTANDHVQRLRILLDLLDTWDSALALRFATFTLQARTWRRDRRGWELEMVQDAFFTGNLHMLHPDFTVHSLVNARLHVERENQKEREGQVEAWLGVMNRETWARWQAHQMLVRNTAERVERMLSR</sequence>
<protein>
    <submittedName>
        <fullName evidence="2">Uncharacterized protein</fullName>
    </submittedName>
</protein>
<dbReference type="AlphaFoldDB" id="S7ZKI6"/>
<dbReference type="Proteomes" id="UP000019376">
    <property type="component" value="Unassembled WGS sequence"/>
</dbReference>
<dbReference type="EMBL" id="KB644412">
    <property type="protein sequence ID" value="EPS30804.1"/>
    <property type="molecule type" value="Genomic_DNA"/>
</dbReference>
<dbReference type="OrthoDB" id="4361088at2759"/>
<organism evidence="2 3">
    <name type="scientific">Penicillium oxalicum (strain 114-2 / CGMCC 5302)</name>
    <name type="common">Penicillium decumbens</name>
    <dbReference type="NCBI Taxonomy" id="933388"/>
    <lineage>
        <taxon>Eukaryota</taxon>
        <taxon>Fungi</taxon>
        <taxon>Dikarya</taxon>
        <taxon>Ascomycota</taxon>
        <taxon>Pezizomycotina</taxon>
        <taxon>Eurotiomycetes</taxon>
        <taxon>Eurotiomycetidae</taxon>
        <taxon>Eurotiales</taxon>
        <taxon>Aspergillaceae</taxon>
        <taxon>Penicillium</taxon>
    </lineage>
</organism>
<evidence type="ECO:0000313" key="2">
    <source>
        <dbReference type="EMBL" id="EPS30804.1"/>
    </source>
</evidence>
<dbReference type="HOGENOM" id="CLU_860809_0_0_1"/>
<feature type="region of interest" description="Disordered" evidence="1">
    <location>
        <begin position="1"/>
        <end position="23"/>
    </location>
</feature>
<name>S7ZKI6_PENO1</name>
<gene>
    <name evidence="2" type="ORF">PDE_05756</name>
</gene>
<reference evidence="2 3" key="1">
    <citation type="journal article" date="2013" name="PLoS ONE">
        <title>Genomic and secretomic analyses reveal unique features of the lignocellulolytic enzyme system of Penicillium decumbens.</title>
        <authorList>
            <person name="Liu G."/>
            <person name="Zhang L."/>
            <person name="Wei X."/>
            <person name="Zou G."/>
            <person name="Qin Y."/>
            <person name="Ma L."/>
            <person name="Li J."/>
            <person name="Zheng H."/>
            <person name="Wang S."/>
            <person name="Wang C."/>
            <person name="Xun L."/>
            <person name="Zhao G.-P."/>
            <person name="Zhou Z."/>
            <person name="Qu Y."/>
        </authorList>
    </citation>
    <scope>NUCLEOTIDE SEQUENCE [LARGE SCALE GENOMIC DNA]</scope>
    <source>
        <strain evidence="3">114-2 / CGMCC 5302</strain>
    </source>
</reference>
<feature type="compositionally biased region" description="Low complexity" evidence="1">
    <location>
        <begin position="1"/>
        <end position="20"/>
    </location>
</feature>
<proteinExistence type="predicted"/>
<evidence type="ECO:0000256" key="1">
    <source>
        <dbReference type="SAM" id="MobiDB-lite"/>
    </source>
</evidence>